<dbReference type="InterPro" id="IPR001647">
    <property type="entry name" value="HTH_TetR"/>
</dbReference>
<keyword evidence="3" id="KW-0804">Transcription</keyword>
<dbReference type="Gene3D" id="1.10.357.10">
    <property type="entry name" value="Tetracycline Repressor, domain 2"/>
    <property type="match status" value="1"/>
</dbReference>
<keyword evidence="7" id="KW-1185">Reference proteome</keyword>
<keyword evidence="1" id="KW-0805">Transcription regulation</keyword>
<dbReference type="SUPFAM" id="SSF46689">
    <property type="entry name" value="Homeodomain-like"/>
    <property type="match status" value="1"/>
</dbReference>
<dbReference type="PROSITE" id="PS50977">
    <property type="entry name" value="HTH_TETR_2"/>
    <property type="match status" value="1"/>
</dbReference>
<feature type="DNA-binding region" description="H-T-H motif" evidence="4">
    <location>
        <begin position="73"/>
        <end position="92"/>
    </location>
</feature>
<name>A0ABT5YJ69_9PROT</name>
<reference evidence="6 7" key="1">
    <citation type="submission" date="2023-03" db="EMBL/GenBank/DDBJ databases">
        <title>Fodinicurvata sp. CAU 1616 isolated from sea sendiment.</title>
        <authorList>
            <person name="Kim W."/>
        </authorList>
    </citation>
    <scope>NUCLEOTIDE SEQUENCE [LARGE SCALE GENOMIC DNA]</scope>
    <source>
        <strain evidence="6 7">CAU 1616</strain>
    </source>
</reference>
<dbReference type="RefSeq" id="WP_275819883.1">
    <property type="nucleotide sequence ID" value="NZ_JARHUD010000002.1"/>
</dbReference>
<dbReference type="PANTHER" id="PTHR30055:SF148">
    <property type="entry name" value="TETR-FAMILY TRANSCRIPTIONAL REGULATOR"/>
    <property type="match status" value="1"/>
</dbReference>
<evidence type="ECO:0000313" key="6">
    <source>
        <dbReference type="EMBL" id="MDF2094934.1"/>
    </source>
</evidence>
<dbReference type="InterPro" id="IPR009057">
    <property type="entry name" value="Homeodomain-like_sf"/>
</dbReference>
<dbReference type="Pfam" id="PF00440">
    <property type="entry name" value="TetR_N"/>
    <property type="match status" value="1"/>
</dbReference>
<feature type="domain" description="HTH tetR-type" evidence="5">
    <location>
        <begin position="50"/>
        <end position="110"/>
    </location>
</feature>
<evidence type="ECO:0000313" key="7">
    <source>
        <dbReference type="Proteomes" id="UP001215503"/>
    </source>
</evidence>
<evidence type="ECO:0000256" key="2">
    <source>
        <dbReference type="ARBA" id="ARBA00023125"/>
    </source>
</evidence>
<gene>
    <name evidence="6" type="ORF">P2G67_02970</name>
</gene>
<organism evidence="6 7">
    <name type="scientific">Aquibaculum arenosum</name>
    <dbReference type="NCBI Taxonomy" id="3032591"/>
    <lineage>
        <taxon>Bacteria</taxon>
        <taxon>Pseudomonadati</taxon>
        <taxon>Pseudomonadota</taxon>
        <taxon>Alphaproteobacteria</taxon>
        <taxon>Rhodospirillales</taxon>
        <taxon>Rhodovibrionaceae</taxon>
        <taxon>Aquibaculum</taxon>
    </lineage>
</organism>
<evidence type="ECO:0000259" key="5">
    <source>
        <dbReference type="PROSITE" id="PS50977"/>
    </source>
</evidence>
<evidence type="ECO:0000256" key="3">
    <source>
        <dbReference type="ARBA" id="ARBA00023163"/>
    </source>
</evidence>
<sequence>MIVSLQPPFDTERFRIVFITTFDLERNRFARNLSRMESRRRISTQDALHPRTTRAIWRAVILELARTGYQALSMEQVARRAGVGKAALYRRWSGREAMMLDLVASIEFPIIAAPDRGNLQDDLLAYLTGAAHLFRRPLARRLLPELYAEMSRGGALGNALRDKLLGLKGLQLQGLIDRAIARSEISPSTDLRLASALIVGPLYWAWIIERRSFEGASLSFIAKSLATALSTSD</sequence>
<dbReference type="Pfam" id="PF16859">
    <property type="entry name" value="TetR_C_11"/>
    <property type="match status" value="1"/>
</dbReference>
<dbReference type="InterPro" id="IPR011075">
    <property type="entry name" value="TetR_C"/>
</dbReference>
<dbReference type="InterPro" id="IPR036271">
    <property type="entry name" value="Tet_transcr_reg_TetR-rel_C_sf"/>
</dbReference>
<proteinExistence type="predicted"/>
<evidence type="ECO:0000256" key="1">
    <source>
        <dbReference type="ARBA" id="ARBA00023015"/>
    </source>
</evidence>
<keyword evidence="2 4" id="KW-0238">DNA-binding</keyword>
<evidence type="ECO:0000256" key="4">
    <source>
        <dbReference type="PROSITE-ProRule" id="PRU00335"/>
    </source>
</evidence>
<dbReference type="Gene3D" id="1.10.10.60">
    <property type="entry name" value="Homeodomain-like"/>
    <property type="match status" value="1"/>
</dbReference>
<dbReference type="SUPFAM" id="SSF48498">
    <property type="entry name" value="Tetracyclin repressor-like, C-terminal domain"/>
    <property type="match status" value="1"/>
</dbReference>
<protein>
    <submittedName>
        <fullName evidence="6">TetR/AcrR family transcriptional regulator</fullName>
    </submittedName>
</protein>
<dbReference type="Proteomes" id="UP001215503">
    <property type="component" value="Unassembled WGS sequence"/>
</dbReference>
<dbReference type="InterPro" id="IPR050109">
    <property type="entry name" value="HTH-type_TetR-like_transc_reg"/>
</dbReference>
<comment type="caution">
    <text evidence="6">The sequence shown here is derived from an EMBL/GenBank/DDBJ whole genome shotgun (WGS) entry which is preliminary data.</text>
</comment>
<accession>A0ABT5YJ69</accession>
<dbReference type="EMBL" id="JARHUD010000002">
    <property type="protein sequence ID" value="MDF2094934.1"/>
    <property type="molecule type" value="Genomic_DNA"/>
</dbReference>
<dbReference type="PANTHER" id="PTHR30055">
    <property type="entry name" value="HTH-TYPE TRANSCRIPTIONAL REGULATOR RUTR"/>
    <property type="match status" value="1"/>
</dbReference>